<evidence type="ECO:0000256" key="7">
    <source>
        <dbReference type="ARBA" id="ARBA00022801"/>
    </source>
</evidence>
<evidence type="ECO:0000256" key="3">
    <source>
        <dbReference type="ARBA" id="ARBA00011245"/>
    </source>
</evidence>
<dbReference type="PANTHER" id="PTHR12439">
    <property type="entry name" value="PLACENTAL PROTEIN 11-RELATED"/>
    <property type="match status" value="1"/>
</dbReference>
<evidence type="ECO:0000256" key="6">
    <source>
        <dbReference type="ARBA" id="ARBA00022759"/>
    </source>
</evidence>
<protein>
    <recommendedName>
        <fullName evidence="12">EndoU domain-containing protein</fullName>
    </recommendedName>
</protein>
<keyword evidence="7 11" id="KW-0378">Hydrolase</keyword>
<evidence type="ECO:0000313" key="13">
    <source>
        <dbReference type="EMBL" id="CAD7282927.1"/>
    </source>
</evidence>
<organism evidence="13">
    <name type="scientific">Notodromas monacha</name>
    <dbReference type="NCBI Taxonomy" id="399045"/>
    <lineage>
        <taxon>Eukaryota</taxon>
        <taxon>Metazoa</taxon>
        <taxon>Ecdysozoa</taxon>
        <taxon>Arthropoda</taxon>
        <taxon>Crustacea</taxon>
        <taxon>Oligostraca</taxon>
        <taxon>Ostracoda</taxon>
        <taxon>Podocopa</taxon>
        <taxon>Podocopida</taxon>
        <taxon>Cypridocopina</taxon>
        <taxon>Cypridoidea</taxon>
        <taxon>Cyprididae</taxon>
        <taxon>Notodromas</taxon>
    </lineage>
</organism>
<comment type="similarity">
    <text evidence="2 11">Belongs to the ENDOU family.</text>
</comment>
<dbReference type="GO" id="GO:0016829">
    <property type="term" value="F:lyase activity"/>
    <property type="evidence" value="ECO:0007669"/>
    <property type="project" value="UniProtKB-KW"/>
</dbReference>
<dbReference type="PROSITE" id="PS51959">
    <property type="entry name" value="ENDOU"/>
    <property type="match status" value="1"/>
</dbReference>
<reference evidence="13" key="1">
    <citation type="submission" date="2020-11" db="EMBL/GenBank/DDBJ databases">
        <authorList>
            <person name="Tran Van P."/>
        </authorList>
    </citation>
    <scope>NUCLEOTIDE SEQUENCE</scope>
</reference>
<dbReference type="SUPFAM" id="SSF142877">
    <property type="entry name" value="EndoU-like"/>
    <property type="match status" value="1"/>
</dbReference>
<keyword evidence="9 11" id="KW-0464">Manganese</keyword>
<dbReference type="OrthoDB" id="430326at2759"/>
<evidence type="ECO:0000256" key="10">
    <source>
        <dbReference type="ARBA" id="ARBA00023239"/>
    </source>
</evidence>
<dbReference type="GO" id="GO:0003723">
    <property type="term" value="F:RNA binding"/>
    <property type="evidence" value="ECO:0007669"/>
    <property type="project" value="UniProtKB-UniRule"/>
</dbReference>
<evidence type="ECO:0000313" key="14">
    <source>
        <dbReference type="Proteomes" id="UP000678499"/>
    </source>
</evidence>
<dbReference type="InterPro" id="IPR037227">
    <property type="entry name" value="EndoU-like"/>
</dbReference>
<keyword evidence="14" id="KW-1185">Reference proteome</keyword>
<evidence type="ECO:0000256" key="2">
    <source>
        <dbReference type="ARBA" id="ARBA00010168"/>
    </source>
</evidence>
<keyword evidence="8 11" id="KW-0694">RNA-binding</keyword>
<evidence type="ECO:0000256" key="8">
    <source>
        <dbReference type="ARBA" id="ARBA00022884"/>
    </source>
</evidence>
<keyword evidence="10" id="KW-0456">Lyase</keyword>
<dbReference type="EMBL" id="OA886564">
    <property type="protein sequence ID" value="CAD7282927.1"/>
    <property type="molecule type" value="Genomic_DNA"/>
</dbReference>
<dbReference type="GO" id="GO:0016787">
    <property type="term" value="F:hydrolase activity"/>
    <property type="evidence" value="ECO:0007669"/>
    <property type="project" value="UniProtKB-KW"/>
</dbReference>
<dbReference type="EMBL" id="CAJPEX010004527">
    <property type="protein sequence ID" value="CAG0923079.1"/>
    <property type="molecule type" value="Genomic_DNA"/>
</dbReference>
<gene>
    <name evidence="13" type="ORF">NMOB1V02_LOCUS10545</name>
</gene>
<comment type="cofactor">
    <cofactor evidence="1 11">
        <name>Mn(2+)</name>
        <dbReference type="ChEBI" id="CHEBI:29035"/>
    </cofactor>
</comment>
<name>A0A7R9GHR2_9CRUS</name>
<keyword evidence="5 11" id="KW-0479">Metal-binding</keyword>
<evidence type="ECO:0000256" key="11">
    <source>
        <dbReference type="RuleBase" id="RU367085"/>
    </source>
</evidence>
<evidence type="ECO:0000256" key="1">
    <source>
        <dbReference type="ARBA" id="ARBA00001936"/>
    </source>
</evidence>
<accession>A0A7R9GHR2</accession>
<keyword evidence="6 11" id="KW-0255">Endonuclease</keyword>
<evidence type="ECO:0000259" key="12">
    <source>
        <dbReference type="PROSITE" id="PS51959"/>
    </source>
</evidence>
<dbReference type="AlphaFoldDB" id="A0A7R9GHR2"/>
<dbReference type="Pfam" id="PF09412">
    <property type="entry name" value="XendoU"/>
    <property type="match status" value="1"/>
</dbReference>
<dbReference type="PANTHER" id="PTHR12439:SF42">
    <property type="entry name" value="ENDORIBONUCLEASE-RELATED"/>
    <property type="match status" value="1"/>
</dbReference>
<proteinExistence type="inferred from homology"/>
<dbReference type="InterPro" id="IPR039787">
    <property type="entry name" value="ENDOU"/>
</dbReference>
<dbReference type="InterPro" id="IPR018998">
    <property type="entry name" value="EndoU_C"/>
</dbReference>
<evidence type="ECO:0000256" key="4">
    <source>
        <dbReference type="ARBA" id="ARBA00022722"/>
    </source>
</evidence>
<dbReference type="GO" id="GO:0046872">
    <property type="term" value="F:metal ion binding"/>
    <property type="evidence" value="ECO:0007669"/>
    <property type="project" value="UniProtKB-UniRule"/>
</dbReference>
<comment type="subunit">
    <text evidence="3 11">Monomer.</text>
</comment>
<dbReference type="Proteomes" id="UP000678499">
    <property type="component" value="Unassembled WGS sequence"/>
</dbReference>
<feature type="domain" description="EndoU" evidence="12">
    <location>
        <begin position="1"/>
        <end position="155"/>
    </location>
</feature>
<evidence type="ECO:0000256" key="9">
    <source>
        <dbReference type="ARBA" id="ARBA00023211"/>
    </source>
</evidence>
<keyword evidence="4 11" id="KW-0540">Nuclease</keyword>
<dbReference type="GO" id="GO:0004521">
    <property type="term" value="F:RNA endonuclease activity"/>
    <property type="evidence" value="ECO:0007669"/>
    <property type="project" value="UniProtKB-UniRule"/>
</dbReference>
<sequence length="155" mass="17359">MWFDPYCRNASALSAVTRLHADEQCTEGSSGFEHVFIMEYTDTLSAGIHGWVFFNMEEHLGGFNYYGYLGTQEIPGKGVMLEIVSDWNGHLKPITGFFSGASPELELALFSACFILRPGELVNITLAGEFLQLQTVVESYDNKDLVHTAYFVLEK</sequence>
<evidence type="ECO:0000256" key="5">
    <source>
        <dbReference type="ARBA" id="ARBA00022723"/>
    </source>
</evidence>